<gene>
    <name evidence="1" type="ORF">EBO15_36650</name>
</gene>
<dbReference type="EMBL" id="RFFG01000115">
    <property type="protein sequence ID" value="RMI37133.1"/>
    <property type="molecule type" value="Genomic_DNA"/>
</dbReference>
<reference evidence="1 2" key="1">
    <citation type="submission" date="2018-10" db="EMBL/GenBank/DDBJ databases">
        <title>Isolation from soil.</title>
        <authorList>
            <person name="Hu J."/>
        </authorList>
    </citation>
    <scope>NUCLEOTIDE SEQUENCE [LARGE SCALE GENOMIC DNA]</scope>
    <source>
        <strain evidence="1 2">NEAU-Ht49</strain>
    </source>
</reference>
<dbReference type="Proteomes" id="UP000282674">
    <property type="component" value="Unassembled WGS sequence"/>
</dbReference>
<protein>
    <submittedName>
        <fullName evidence="1">Uncharacterized protein</fullName>
    </submittedName>
</protein>
<evidence type="ECO:0000313" key="2">
    <source>
        <dbReference type="Proteomes" id="UP000282674"/>
    </source>
</evidence>
<name>A0A3M2LKV1_9ACTN</name>
<accession>A0A3M2LKV1</accession>
<evidence type="ECO:0000313" key="1">
    <source>
        <dbReference type="EMBL" id="RMI37133.1"/>
    </source>
</evidence>
<sequence>MAAEQRLSETAKELPRAIDIANGEAELTDEQRAAWDATWAEMQQIAADIRIDPWWAEVDQAQARLELLRAARERATQLLSQRELK</sequence>
<organism evidence="1 2">
    <name type="scientific">Actinomadura harenae</name>
    <dbReference type="NCBI Taxonomy" id="2483351"/>
    <lineage>
        <taxon>Bacteria</taxon>
        <taxon>Bacillati</taxon>
        <taxon>Actinomycetota</taxon>
        <taxon>Actinomycetes</taxon>
        <taxon>Streptosporangiales</taxon>
        <taxon>Thermomonosporaceae</taxon>
        <taxon>Actinomadura</taxon>
    </lineage>
</organism>
<dbReference type="AlphaFoldDB" id="A0A3M2LKV1"/>
<comment type="caution">
    <text evidence="1">The sequence shown here is derived from an EMBL/GenBank/DDBJ whole genome shotgun (WGS) entry which is preliminary data.</text>
</comment>
<proteinExistence type="predicted"/>
<keyword evidence="2" id="KW-1185">Reference proteome</keyword>